<organism evidence="4">
    <name type="scientific">Arion vulgaris</name>
    <dbReference type="NCBI Taxonomy" id="1028688"/>
    <lineage>
        <taxon>Eukaryota</taxon>
        <taxon>Metazoa</taxon>
        <taxon>Spiralia</taxon>
        <taxon>Lophotrochozoa</taxon>
        <taxon>Mollusca</taxon>
        <taxon>Gastropoda</taxon>
        <taxon>Heterobranchia</taxon>
        <taxon>Euthyneura</taxon>
        <taxon>Panpulmonata</taxon>
        <taxon>Eupulmonata</taxon>
        <taxon>Stylommatophora</taxon>
        <taxon>Helicina</taxon>
        <taxon>Arionoidea</taxon>
        <taxon>Arionidae</taxon>
        <taxon>Arion</taxon>
    </lineage>
</organism>
<dbReference type="Pfam" id="PF00685">
    <property type="entry name" value="Sulfotransfer_1"/>
    <property type="match status" value="1"/>
</dbReference>
<dbReference type="AlphaFoldDB" id="A0A0B6Y877"/>
<accession>A0A0B6Y877</accession>
<feature type="non-terminal residue" evidence="4">
    <location>
        <position position="198"/>
    </location>
</feature>
<proteinExistence type="inferred from homology"/>
<evidence type="ECO:0000313" key="4">
    <source>
        <dbReference type="EMBL" id="CEK52338.1"/>
    </source>
</evidence>
<reference evidence="4" key="1">
    <citation type="submission" date="2014-12" db="EMBL/GenBank/DDBJ databases">
        <title>Insight into the proteome of Arion vulgaris.</title>
        <authorList>
            <person name="Aradska J."/>
            <person name="Bulat T."/>
            <person name="Smidak R."/>
            <person name="Sarate P."/>
            <person name="Gangsoo J."/>
            <person name="Sialana F."/>
            <person name="Bilban M."/>
            <person name="Lubec G."/>
        </authorList>
    </citation>
    <scope>NUCLEOTIDE SEQUENCE</scope>
    <source>
        <tissue evidence="4">Skin</tissue>
    </source>
</reference>
<gene>
    <name evidence="4" type="primary">ORF16399</name>
</gene>
<feature type="non-terminal residue" evidence="4">
    <location>
        <position position="1"/>
    </location>
</feature>
<dbReference type="GO" id="GO:0008146">
    <property type="term" value="F:sulfotransferase activity"/>
    <property type="evidence" value="ECO:0007669"/>
    <property type="project" value="InterPro"/>
</dbReference>
<dbReference type="Gene3D" id="3.40.50.300">
    <property type="entry name" value="P-loop containing nucleotide triphosphate hydrolases"/>
    <property type="match status" value="1"/>
</dbReference>
<feature type="domain" description="Sulfotransferase" evidence="3">
    <location>
        <begin position="60"/>
        <end position="192"/>
    </location>
</feature>
<evidence type="ECO:0000259" key="3">
    <source>
        <dbReference type="Pfam" id="PF00685"/>
    </source>
</evidence>
<evidence type="ECO:0000256" key="2">
    <source>
        <dbReference type="ARBA" id="ARBA00022679"/>
    </source>
</evidence>
<name>A0A0B6Y877_9EUPU</name>
<dbReference type="InterPro" id="IPR027417">
    <property type="entry name" value="P-loop_NTPase"/>
</dbReference>
<dbReference type="InterPro" id="IPR000863">
    <property type="entry name" value="Sulfotransferase_dom"/>
</dbReference>
<dbReference type="SUPFAM" id="SSF52540">
    <property type="entry name" value="P-loop containing nucleoside triphosphate hydrolases"/>
    <property type="match status" value="1"/>
</dbReference>
<comment type="similarity">
    <text evidence="1">Belongs to the sulfotransferase 1 family.</text>
</comment>
<keyword evidence="2" id="KW-0808">Transferase</keyword>
<protein>
    <recommendedName>
        <fullName evidence="3">Sulfotransferase domain-containing protein</fullName>
    </recommendedName>
</protein>
<dbReference type="PANTHER" id="PTHR11783">
    <property type="entry name" value="SULFOTRANSFERASE SULT"/>
    <property type="match status" value="1"/>
</dbReference>
<evidence type="ECO:0000256" key="1">
    <source>
        <dbReference type="ARBA" id="ARBA00005771"/>
    </source>
</evidence>
<dbReference type="EMBL" id="HACG01005473">
    <property type="protein sequence ID" value="CEK52338.1"/>
    <property type="molecule type" value="Transcribed_RNA"/>
</dbReference>
<sequence length="198" mass="22919">NNMADLAASFFLRETYGFPHDKLVYDQDGTPLKVGILDGKLVPPFGEKYVRKVKDLVLRDDDIILIGYPKTGCHWTYEIINMIIDGNAQHSNHGKMVGFMELASVDLLESCAGRRVLNTHLWFENIPKQATEKKTKIVLTVRNPKDTAVSYYNHHVSLEYVYGYNGTFKSWFALYMQGQVDYGSYFDYYQQWDHDIKN</sequence>